<dbReference type="EMBL" id="FNYY01000007">
    <property type="protein sequence ID" value="SEJ55383.1"/>
    <property type="molecule type" value="Genomic_DNA"/>
</dbReference>
<sequence>MSEIAKARAHLHAALQEVTRDLAEYPGPIAGCDAQYTHLLATRTRIRNALTALDGEVFVATPRSLHPGAGVESR</sequence>
<gene>
    <name evidence="1" type="ORF">SAMN04487940_10768</name>
</gene>
<accession>A0A975WAE1</accession>
<name>A0A975WAE1_9RHOB</name>
<keyword evidence="2" id="KW-1185">Reference proteome</keyword>
<organism evidence="1 2">
    <name type="scientific">Marinovum algicola</name>
    <dbReference type="NCBI Taxonomy" id="42444"/>
    <lineage>
        <taxon>Bacteria</taxon>
        <taxon>Pseudomonadati</taxon>
        <taxon>Pseudomonadota</taxon>
        <taxon>Alphaproteobacteria</taxon>
        <taxon>Rhodobacterales</taxon>
        <taxon>Roseobacteraceae</taxon>
        <taxon>Marinovum</taxon>
    </lineage>
</organism>
<protein>
    <submittedName>
        <fullName evidence="1">Uncharacterized protein</fullName>
    </submittedName>
</protein>
<reference evidence="1 2" key="1">
    <citation type="submission" date="2016-10" db="EMBL/GenBank/DDBJ databases">
        <authorList>
            <person name="Varghese N."/>
            <person name="Submissions S."/>
        </authorList>
    </citation>
    <scope>NUCLEOTIDE SEQUENCE [LARGE SCALE GENOMIC DNA]</scope>
    <source>
        <strain evidence="1 2">FF3</strain>
    </source>
</reference>
<dbReference type="Proteomes" id="UP000182932">
    <property type="component" value="Unassembled WGS sequence"/>
</dbReference>
<evidence type="ECO:0000313" key="1">
    <source>
        <dbReference type="EMBL" id="SEJ55383.1"/>
    </source>
</evidence>
<dbReference type="GeneID" id="80818548"/>
<proteinExistence type="predicted"/>
<dbReference type="AlphaFoldDB" id="A0A975WAE1"/>
<dbReference type="RefSeq" id="WP_074836664.1">
    <property type="nucleotide sequence ID" value="NZ_CATLQZ010000003.1"/>
</dbReference>
<evidence type="ECO:0000313" key="2">
    <source>
        <dbReference type="Proteomes" id="UP000182932"/>
    </source>
</evidence>
<comment type="caution">
    <text evidence="1">The sequence shown here is derived from an EMBL/GenBank/DDBJ whole genome shotgun (WGS) entry which is preliminary data.</text>
</comment>